<feature type="transmembrane region" description="Helical" evidence="2">
    <location>
        <begin position="28"/>
        <end position="48"/>
    </location>
</feature>
<dbReference type="OrthoDB" id="3638805at2"/>
<keyword evidence="2" id="KW-0812">Transmembrane</keyword>
<feature type="region of interest" description="Disordered" evidence="1">
    <location>
        <begin position="58"/>
        <end position="207"/>
    </location>
</feature>
<name>A0A1M5AT25_STRHI</name>
<evidence type="ECO:0000313" key="4">
    <source>
        <dbReference type="Proteomes" id="UP000184501"/>
    </source>
</evidence>
<protein>
    <submittedName>
        <fullName evidence="3">Uncharacterized protein</fullName>
    </submittedName>
</protein>
<evidence type="ECO:0000256" key="2">
    <source>
        <dbReference type="SAM" id="Phobius"/>
    </source>
</evidence>
<dbReference type="STRING" id="2017.SAMN05444320_103252"/>
<dbReference type="AlphaFoldDB" id="A0A1M5AT25"/>
<reference evidence="3 4" key="1">
    <citation type="submission" date="2016-11" db="EMBL/GenBank/DDBJ databases">
        <authorList>
            <person name="Jaros S."/>
            <person name="Januszkiewicz K."/>
            <person name="Wedrychowicz H."/>
        </authorList>
    </citation>
    <scope>NUCLEOTIDE SEQUENCE [LARGE SCALE GENOMIC DNA]</scope>
    <source>
        <strain evidence="3 4">DSM 44523</strain>
    </source>
</reference>
<keyword evidence="4" id="KW-1185">Reference proteome</keyword>
<dbReference type="RefSeq" id="WP_073481511.1">
    <property type="nucleotide sequence ID" value="NZ_FQVN01000003.1"/>
</dbReference>
<dbReference type="Proteomes" id="UP000184501">
    <property type="component" value="Unassembled WGS sequence"/>
</dbReference>
<accession>A0A1M5AT25</accession>
<keyword evidence="2" id="KW-1133">Transmembrane helix</keyword>
<evidence type="ECO:0000313" key="3">
    <source>
        <dbReference type="EMBL" id="SHF33389.1"/>
    </source>
</evidence>
<evidence type="ECO:0000256" key="1">
    <source>
        <dbReference type="SAM" id="MobiDB-lite"/>
    </source>
</evidence>
<proteinExistence type="predicted"/>
<gene>
    <name evidence="3" type="ORF">SAMN05444320_103252</name>
</gene>
<sequence length="284" mass="28610">MIFGVLVLVLAAFGLLVAALTSGQSAWAWGSVAASAVAGALLLVEWVLRRRRVAARRAARSAAPRNTASGSERPAADGEVAAGDPEPGGAPGSGPTGPLADPSVDALSTAAAGPTGQNPIERNPLERNRAEQGAAKLGPAESGPAESGPKGFAPKGFDPKGFDTAERAAAGTSGDGIAAGPPAGGESAVIRETRDPQPDPEPAEEDTDAADVLAVAELADQVLVVDERPRYHLADCGWLADRPTIPLPVREARELGFTPCALCAPDAVLVGRRRAATASLGGSS</sequence>
<keyword evidence="2" id="KW-0472">Membrane</keyword>
<dbReference type="EMBL" id="FQVN01000003">
    <property type="protein sequence ID" value="SHF33389.1"/>
    <property type="molecule type" value="Genomic_DNA"/>
</dbReference>
<organism evidence="3 4">
    <name type="scientific">Streptoalloteichus hindustanus</name>
    <dbReference type="NCBI Taxonomy" id="2017"/>
    <lineage>
        <taxon>Bacteria</taxon>
        <taxon>Bacillati</taxon>
        <taxon>Actinomycetota</taxon>
        <taxon>Actinomycetes</taxon>
        <taxon>Pseudonocardiales</taxon>
        <taxon>Pseudonocardiaceae</taxon>
        <taxon>Streptoalloteichus</taxon>
    </lineage>
</organism>
<feature type="compositionally biased region" description="Basic and acidic residues" evidence="1">
    <location>
        <begin position="157"/>
        <end position="166"/>
    </location>
</feature>